<dbReference type="STRING" id="1522368.IN07_23635"/>
<dbReference type="RefSeq" id="WP_036341093.1">
    <property type="nucleotide sequence ID" value="NZ_JPMX01000127.1"/>
</dbReference>
<keyword evidence="1" id="KW-0732">Signal</keyword>
<organism evidence="3 4">
    <name type="scientific">Modestobacter caceresii</name>
    <dbReference type="NCBI Taxonomy" id="1522368"/>
    <lineage>
        <taxon>Bacteria</taxon>
        <taxon>Bacillati</taxon>
        <taxon>Actinomycetota</taxon>
        <taxon>Actinomycetes</taxon>
        <taxon>Geodermatophilales</taxon>
        <taxon>Geodermatophilaceae</taxon>
        <taxon>Modestobacter</taxon>
    </lineage>
</organism>
<name>A0A098Y210_9ACTN</name>
<comment type="caution">
    <text evidence="3">The sequence shown here is derived from an EMBL/GenBank/DDBJ whole genome shotgun (WGS) entry which is preliminary data.</text>
</comment>
<reference evidence="3 4" key="1">
    <citation type="submission" date="2014-07" db="EMBL/GenBank/DDBJ databases">
        <title>Biosystematic studies on Modestobacter strains isolated from extreme hyper-arid desert soil and from historic building.</title>
        <authorList>
            <person name="Bukarasam K."/>
            <person name="Bull A."/>
            <person name="Girard G."/>
            <person name="van Wezel G."/>
            <person name="Goodfellow M."/>
        </authorList>
    </citation>
    <scope>NUCLEOTIDE SEQUENCE [LARGE SCALE GENOMIC DNA]</scope>
    <source>
        <strain evidence="3 4">KNN45-2b</strain>
    </source>
</reference>
<protein>
    <recommendedName>
        <fullName evidence="2">AMIN-like domain-containing protein</fullName>
    </recommendedName>
</protein>
<dbReference type="Proteomes" id="UP000029713">
    <property type="component" value="Unassembled WGS sequence"/>
</dbReference>
<sequence>MDHSRSRSAVLAVVVALSTLLGLAGPAAAAPYCGITWGSLAKTADAPDTESLNDVRVGRHACFDRLVVDVGGQDAWFDSYDVRYVPHVTAEGTGDVVPLRGGAALQVTVRAPAHDAHGNATFSPVDRREVVDVSSFSTFRQVAWAGSFEGQSTLGLGVRARLPFRVLTLAGTPNSDHTPRLVIDVAHRW</sequence>
<dbReference type="EMBL" id="JPMX01000127">
    <property type="protein sequence ID" value="KGH44021.1"/>
    <property type="molecule type" value="Genomic_DNA"/>
</dbReference>
<gene>
    <name evidence="3" type="ORF">IN07_23635</name>
</gene>
<feature type="domain" description="AMIN-like" evidence="2">
    <location>
        <begin position="51"/>
        <end position="187"/>
    </location>
</feature>
<evidence type="ECO:0000259" key="2">
    <source>
        <dbReference type="Pfam" id="PF24837"/>
    </source>
</evidence>
<keyword evidence="4" id="KW-1185">Reference proteome</keyword>
<proteinExistence type="predicted"/>
<evidence type="ECO:0000313" key="4">
    <source>
        <dbReference type="Proteomes" id="UP000029713"/>
    </source>
</evidence>
<accession>A0A098Y210</accession>
<evidence type="ECO:0000313" key="3">
    <source>
        <dbReference type="EMBL" id="KGH44021.1"/>
    </source>
</evidence>
<dbReference type="InterPro" id="IPR056303">
    <property type="entry name" value="AMIN-like"/>
</dbReference>
<evidence type="ECO:0000256" key="1">
    <source>
        <dbReference type="SAM" id="SignalP"/>
    </source>
</evidence>
<dbReference type="Pfam" id="PF24837">
    <property type="entry name" value="AMIN-like"/>
    <property type="match status" value="1"/>
</dbReference>
<feature type="chain" id="PRO_5001942116" description="AMIN-like domain-containing protein" evidence="1">
    <location>
        <begin position="30"/>
        <end position="189"/>
    </location>
</feature>
<feature type="signal peptide" evidence="1">
    <location>
        <begin position="1"/>
        <end position="29"/>
    </location>
</feature>
<dbReference type="AlphaFoldDB" id="A0A098Y210"/>